<accession>A0ABD1FLA8</accession>
<organism evidence="1 2">
    <name type="scientific">Salvia divinorum</name>
    <name type="common">Maria pastora</name>
    <name type="synonym">Diviner's sage</name>
    <dbReference type="NCBI Taxonomy" id="28513"/>
    <lineage>
        <taxon>Eukaryota</taxon>
        <taxon>Viridiplantae</taxon>
        <taxon>Streptophyta</taxon>
        <taxon>Embryophyta</taxon>
        <taxon>Tracheophyta</taxon>
        <taxon>Spermatophyta</taxon>
        <taxon>Magnoliopsida</taxon>
        <taxon>eudicotyledons</taxon>
        <taxon>Gunneridae</taxon>
        <taxon>Pentapetalae</taxon>
        <taxon>asterids</taxon>
        <taxon>lamiids</taxon>
        <taxon>Lamiales</taxon>
        <taxon>Lamiaceae</taxon>
        <taxon>Nepetoideae</taxon>
        <taxon>Mentheae</taxon>
        <taxon>Salviinae</taxon>
        <taxon>Salvia</taxon>
        <taxon>Salvia subgen. Calosphace</taxon>
    </lineage>
</organism>
<reference evidence="1 2" key="1">
    <citation type="submission" date="2024-06" db="EMBL/GenBank/DDBJ databases">
        <title>A chromosome level genome sequence of Diviner's sage (Salvia divinorum).</title>
        <authorList>
            <person name="Ford S.A."/>
            <person name="Ro D.-K."/>
            <person name="Ness R.W."/>
            <person name="Phillips M.A."/>
        </authorList>
    </citation>
    <scope>NUCLEOTIDE SEQUENCE [LARGE SCALE GENOMIC DNA]</scope>
    <source>
        <strain evidence="1">SAF-2024a</strain>
        <tissue evidence="1">Leaf</tissue>
    </source>
</reference>
<dbReference type="Proteomes" id="UP001567538">
    <property type="component" value="Unassembled WGS sequence"/>
</dbReference>
<keyword evidence="2" id="KW-1185">Reference proteome</keyword>
<dbReference type="EMBL" id="JBEAFC010000014">
    <property type="protein sequence ID" value="KAL1532617.1"/>
    <property type="molecule type" value="Genomic_DNA"/>
</dbReference>
<name>A0ABD1FLA8_SALDI</name>
<protein>
    <submittedName>
        <fullName evidence="1">Uncharacterized protein</fullName>
    </submittedName>
</protein>
<gene>
    <name evidence="1" type="ORF">AAHA92_32604</name>
</gene>
<evidence type="ECO:0000313" key="2">
    <source>
        <dbReference type="Proteomes" id="UP001567538"/>
    </source>
</evidence>
<evidence type="ECO:0000313" key="1">
    <source>
        <dbReference type="EMBL" id="KAL1532617.1"/>
    </source>
</evidence>
<comment type="caution">
    <text evidence="1">The sequence shown here is derived from an EMBL/GenBank/DDBJ whole genome shotgun (WGS) entry which is preliminary data.</text>
</comment>
<proteinExistence type="predicted"/>
<dbReference type="AlphaFoldDB" id="A0ABD1FLA8"/>
<sequence length="111" mass="13186">MVDNVLKSHRGNRIKKFKLGVPADGKFENWYEIQYDSNCLVANGELDVACNLVIFRNFPNLMLEIIIITKWRMFSSMHECHQLQLLHLSFKAISMYELNLEMLKRIHRFNL</sequence>